<evidence type="ECO:0000313" key="1">
    <source>
        <dbReference type="EMBL" id="MBU3077382.1"/>
    </source>
</evidence>
<protein>
    <submittedName>
        <fullName evidence="1">Uncharacterized protein</fullName>
    </submittedName>
</protein>
<gene>
    <name evidence="1" type="ORF">KOF26_05825</name>
</gene>
<proteinExistence type="predicted"/>
<organism evidence="1 2">
    <name type="scientific">Sphingomonas quercus</name>
    <dbReference type="NCBI Taxonomy" id="2842451"/>
    <lineage>
        <taxon>Bacteria</taxon>
        <taxon>Pseudomonadati</taxon>
        <taxon>Pseudomonadota</taxon>
        <taxon>Alphaproteobacteria</taxon>
        <taxon>Sphingomonadales</taxon>
        <taxon>Sphingomonadaceae</taxon>
        <taxon>Sphingomonas</taxon>
    </lineage>
</organism>
<name>A0ABS6BHU0_9SPHN</name>
<dbReference type="RefSeq" id="WP_216321492.1">
    <property type="nucleotide sequence ID" value="NZ_JAHKRT010000002.1"/>
</dbReference>
<evidence type="ECO:0000313" key="2">
    <source>
        <dbReference type="Proteomes" id="UP000776276"/>
    </source>
</evidence>
<dbReference type="Proteomes" id="UP000776276">
    <property type="component" value="Unassembled WGS sequence"/>
</dbReference>
<reference evidence="1 2" key="1">
    <citation type="submission" date="2021-06" db="EMBL/GenBank/DDBJ databases">
        <title>Sphingomonas sp. XMGL2, whole genome shotgun sequencing project.</title>
        <authorList>
            <person name="Zhao G."/>
            <person name="Shen L."/>
        </authorList>
    </citation>
    <scope>NUCLEOTIDE SEQUENCE [LARGE SCALE GENOMIC DNA]</scope>
    <source>
        <strain evidence="1 2">XMGL2</strain>
    </source>
</reference>
<accession>A0ABS6BHU0</accession>
<keyword evidence="2" id="KW-1185">Reference proteome</keyword>
<dbReference type="EMBL" id="JAHKRT010000002">
    <property type="protein sequence ID" value="MBU3077382.1"/>
    <property type="molecule type" value="Genomic_DNA"/>
</dbReference>
<comment type="caution">
    <text evidence="1">The sequence shown here is derived from an EMBL/GenBank/DDBJ whole genome shotgun (WGS) entry which is preliminary data.</text>
</comment>
<sequence length="91" mass="9917">MRNRERGACDLFDVRNDVLDLAMVYDEHVRAGDFSRRGFELGRAQKGGFAAARLDGAMFLIDAIFSLLVSVAKMRWASAMPEQAPGPAGGV</sequence>